<name>A0ABZ2PME8_9NOCA</name>
<dbReference type="EMBL" id="CP147846">
    <property type="protein sequence ID" value="WXG70336.1"/>
    <property type="molecule type" value="Genomic_DNA"/>
</dbReference>
<protein>
    <recommendedName>
        <fullName evidence="3">Secreted protein</fullName>
    </recommendedName>
</protein>
<accession>A0ABZ2PME8</accession>
<evidence type="ECO:0000313" key="2">
    <source>
        <dbReference type="Proteomes" id="UP001432000"/>
    </source>
</evidence>
<sequence length="221" mass="22814">MRWVRGVAEACALVVVTLVLFAVVGVMNPLPRPGVNTDRLGPDSGETVGDYTSRSILSVQQAAADDDLHWALVSFADETSPATAYRSAGGSRIAQVLIRVPMDRVQTPTVAVGVSGTEQSVLASEDAAASGLHGSTGQWDRQSQIDAASLPRLAAGCDCVVGLVVHATGVSLRSMQATSGVRAVEALPSDAIAGRFAVRAFLPDYVDVVGALPDDGPIPPP</sequence>
<dbReference type="RefSeq" id="WP_338891673.1">
    <property type="nucleotide sequence ID" value="NZ_CP147846.1"/>
</dbReference>
<evidence type="ECO:0008006" key="3">
    <source>
        <dbReference type="Google" id="ProtNLM"/>
    </source>
</evidence>
<keyword evidence="2" id="KW-1185">Reference proteome</keyword>
<proteinExistence type="predicted"/>
<organism evidence="1 2">
    <name type="scientific">Rhodococcus sovatensis</name>
    <dbReference type="NCBI Taxonomy" id="1805840"/>
    <lineage>
        <taxon>Bacteria</taxon>
        <taxon>Bacillati</taxon>
        <taxon>Actinomycetota</taxon>
        <taxon>Actinomycetes</taxon>
        <taxon>Mycobacteriales</taxon>
        <taxon>Nocardiaceae</taxon>
        <taxon>Rhodococcus</taxon>
    </lineage>
</organism>
<evidence type="ECO:0000313" key="1">
    <source>
        <dbReference type="EMBL" id="WXG70336.1"/>
    </source>
</evidence>
<reference evidence="1 2" key="1">
    <citation type="submission" date="2024-03" db="EMBL/GenBank/DDBJ databases">
        <title>Natural products discovery in diverse microorganisms through a two-stage MS feature dereplication strategy.</title>
        <authorList>
            <person name="Zhang R."/>
        </authorList>
    </citation>
    <scope>NUCLEOTIDE SEQUENCE [LARGE SCALE GENOMIC DNA]</scope>
    <source>
        <strain evidence="1 2">18930</strain>
    </source>
</reference>
<dbReference type="Proteomes" id="UP001432000">
    <property type="component" value="Chromosome"/>
</dbReference>
<gene>
    <name evidence="1" type="ORF">WDS16_07450</name>
</gene>